<evidence type="ECO:0000313" key="2">
    <source>
        <dbReference type="EMBL" id="KAJ7023371.1"/>
    </source>
</evidence>
<dbReference type="GO" id="GO:0051015">
    <property type="term" value="F:actin filament binding"/>
    <property type="evidence" value="ECO:0007669"/>
    <property type="project" value="TreeGrafter"/>
</dbReference>
<name>A0AAD6S8Y2_9AGAR</name>
<proteinExistence type="predicted"/>
<accession>A0AAD6S8Y2</accession>
<reference evidence="2" key="1">
    <citation type="submission" date="2023-03" db="EMBL/GenBank/DDBJ databases">
        <title>Massive genome expansion in bonnet fungi (Mycena s.s.) driven by repeated elements and novel gene families across ecological guilds.</title>
        <authorList>
            <consortium name="Lawrence Berkeley National Laboratory"/>
            <person name="Harder C.B."/>
            <person name="Miyauchi S."/>
            <person name="Viragh M."/>
            <person name="Kuo A."/>
            <person name="Thoen E."/>
            <person name="Andreopoulos B."/>
            <person name="Lu D."/>
            <person name="Skrede I."/>
            <person name="Drula E."/>
            <person name="Henrissat B."/>
            <person name="Morin E."/>
            <person name="Kohler A."/>
            <person name="Barry K."/>
            <person name="LaButti K."/>
            <person name="Morin E."/>
            <person name="Salamov A."/>
            <person name="Lipzen A."/>
            <person name="Mereny Z."/>
            <person name="Hegedus B."/>
            <person name="Baldrian P."/>
            <person name="Stursova M."/>
            <person name="Weitz H."/>
            <person name="Taylor A."/>
            <person name="Grigoriev I.V."/>
            <person name="Nagy L.G."/>
            <person name="Martin F."/>
            <person name="Kauserud H."/>
        </authorList>
    </citation>
    <scope>NUCLEOTIDE SEQUENCE</scope>
    <source>
        <strain evidence="2">CBHHK200</strain>
    </source>
</reference>
<evidence type="ECO:0000313" key="3">
    <source>
        <dbReference type="Proteomes" id="UP001218188"/>
    </source>
</evidence>
<evidence type="ECO:0000256" key="1">
    <source>
        <dbReference type="SAM" id="MobiDB-lite"/>
    </source>
</evidence>
<dbReference type="GO" id="GO:0005516">
    <property type="term" value="F:calmodulin binding"/>
    <property type="evidence" value="ECO:0007669"/>
    <property type="project" value="TreeGrafter"/>
</dbReference>
<dbReference type="PANTHER" id="PTHR14149">
    <property type="entry name" value="RAS GTPASE-ACTIVATING PROTEIN WITH IQ MOTIF"/>
    <property type="match status" value="1"/>
</dbReference>
<dbReference type="EMBL" id="JARJCM010000189">
    <property type="protein sequence ID" value="KAJ7023371.1"/>
    <property type="molecule type" value="Genomic_DNA"/>
</dbReference>
<gene>
    <name evidence="2" type="ORF">C8F04DRAFT_1305334</name>
</gene>
<organism evidence="2 3">
    <name type="scientific">Mycena alexandri</name>
    <dbReference type="NCBI Taxonomy" id="1745969"/>
    <lineage>
        <taxon>Eukaryota</taxon>
        <taxon>Fungi</taxon>
        <taxon>Dikarya</taxon>
        <taxon>Basidiomycota</taxon>
        <taxon>Agaricomycotina</taxon>
        <taxon>Agaricomycetes</taxon>
        <taxon>Agaricomycetidae</taxon>
        <taxon>Agaricales</taxon>
        <taxon>Marasmiineae</taxon>
        <taxon>Mycenaceae</taxon>
        <taxon>Mycena</taxon>
    </lineage>
</organism>
<protein>
    <submittedName>
        <fullName evidence="2">Uncharacterized protein</fullName>
    </submittedName>
</protein>
<comment type="caution">
    <text evidence="2">The sequence shown here is derived from an EMBL/GenBank/DDBJ whole genome shotgun (WGS) entry which is preliminary data.</text>
</comment>
<dbReference type="PANTHER" id="PTHR14149:SF14">
    <property type="entry name" value="CALPONIN-HOMOLOGY (CH) DOMAIN-CONTAINING PROTEIN"/>
    <property type="match status" value="1"/>
</dbReference>
<dbReference type="Proteomes" id="UP001218188">
    <property type="component" value="Unassembled WGS sequence"/>
</dbReference>
<feature type="compositionally biased region" description="Basic and acidic residues" evidence="1">
    <location>
        <begin position="49"/>
        <end position="62"/>
    </location>
</feature>
<dbReference type="GO" id="GO:0005096">
    <property type="term" value="F:GTPase activator activity"/>
    <property type="evidence" value="ECO:0007669"/>
    <property type="project" value="TreeGrafter"/>
</dbReference>
<dbReference type="GO" id="GO:0110085">
    <property type="term" value="C:mitotic actomyosin contractile ring"/>
    <property type="evidence" value="ECO:0007669"/>
    <property type="project" value="TreeGrafter"/>
</dbReference>
<feature type="region of interest" description="Disordered" evidence="1">
    <location>
        <begin position="41"/>
        <end position="62"/>
    </location>
</feature>
<dbReference type="AlphaFoldDB" id="A0AAD6S8Y2"/>
<sequence>MAERTGNLLGRLMFSDDQLQRTQKGLKDAGVAIPNFGNVGNELAPEINGEPKEEPETEDERRDRLLLENEPAISALQCAARRYLVRRNQSTRRTRLRLTERHMAKLQARCACTGS</sequence>
<dbReference type="GO" id="GO:1903479">
    <property type="term" value="P:mitotic actomyosin contractile ring assembly actin filament organization"/>
    <property type="evidence" value="ECO:0007669"/>
    <property type="project" value="TreeGrafter"/>
</dbReference>
<dbReference type="PROSITE" id="PS50096">
    <property type="entry name" value="IQ"/>
    <property type="match status" value="1"/>
</dbReference>
<keyword evidence="3" id="KW-1185">Reference proteome</keyword>